<comment type="caution">
    <text evidence="1">The sequence shown here is derived from an EMBL/GenBank/DDBJ whole genome shotgun (WGS) entry which is preliminary data.</text>
</comment>
<reference evidence="2" key="1">
    <citation type="journal article" date="2022" name="Mol. Ecol. Resour.">
        <title>The genomes of chicory, endive, great burdock and yacon provide insights into Asteraceae palaeo-polyploidization history and plant inulin production.</title>
        <authorList>
            <person name="Fan W."/>
            <person name="Wang S."/>
            <person name="Wang H."/>
            <person name="Wang A."/>
            <person name="Jiang F."/>
            <person name="Liu H."/>
            <person name="Zhao H."/>
            <person name="Xu D."/>
            <person name="Zhang Y."/>
        </authorList>
    </citation>
    <scope>NUCLEOTIDE SEQUENCE [LARGE SCALE GENOMIC DNA]</scope>
    <source>
        <strain evidence="2">cv. Niubang</strain>
    </source>
</reference>
<sequence>MAFRGAGFKWYDGFFLSMLAFSIIMVVLSWERYHLCKLPLQLWIAVDYAAVFVFRLLMFVDNAIAARIGLDIGPQLRGPHFLGRVVVLSILYVILYPFLWAWSVVGAIWFAGAKNCLPEKNQKWGFIVWLLFSFCGLVCLAGIFVKKWLASRQAHLQRAPRGTRISEYGVLVNMIRQPDRMFQTAAQGMRGMDQDATYYPGMNLSDSQRAMVETVIQRLPIFVLKAVPPDCSDCPICLEEFHVGQGVRGLPCAHNFHVACIDKWLRLNVKCPRCRCSVFPDLDLNDLSTIPVDPDRSPVSTTHHIRIQPSSYLVRMQSFLLPIRSETAQPVNSSPSPSPSSSASSSSSPGTALEFVENGGEPYSSHDLAASPEAVQ</sequence>
<evidence type="ECO:0000313" key="2">
    <source>
        <dbReference type="Proteomes" id="UP001055879"/>
    </source>
</evidence>
<evidence type="ECO:0000313" key="1">
    <source>
        <dbReference type="EMBL" id="KAI3673497.1"/>
    </source>
</evidence>
<proteinExistence type="predicted"/>
<accession>A0ACB8XT95</accession>
<keyword evidence="2" id="KW-1185">Reference proteome</keyword>
<organism evidence="1 2">
    <name type="scientific">Arctium lappa</name>
    <name type="common">Greater burdock</name>
    <name type="synonym">Lappa major</name>
    <dbReference type="NCBI Taxonomy" id="4217"/>
    <lineage>
        <taxon>Eukaryota</taxon>
        <taxon>Viridiplantae</taxon>
        <taxon>Streptophyta</taxon>
        <taxon>Embryophyta</taxon>
        <taxon>Tracheophyta</taxon>
        <taxon>Spermatophyta</taxon>
        <taxon>Magnoliopsida</taxon>
        <taxon>eudicotyledons</taxon>
        <taxon>Gunneridae</taxon>
        <taxon>Pentapetalae</taxon>
        <taxon>asterids</taxon>
        <taxon>campanulids</taxon>
        <taxon>Asterales</taxon>
        <taxon>Asteraceae</taxon>
        <taxon>Carduoideae</taxon>
        <taxon>Cardueae</taxon>
        <taxon>Arctiinae</taxon>
        <taxon>Arctium</taxon>
    </lineage>
</organism>
<protein>
    <submittedName>
        <fullName evidence="1">Uncharacterized protein</fullName>
    </submittedName>
</protein>
<reference evidence="1 2" key="2">
    <citation type="journal article" date="2022" name="Mol. Ecol. Resour.">
        <title>The genomes of chicory, endive, great burdock and yacon provide insights into Asteraceae paleo-polyploidization history and plant inulin production.</title>
        <authorList>
            <person name="Fan W."/>
            <person name="Wang S."/>
            <person name="Wang H."/>
            <person name="Wang A."/>
            <person name="Jiang F."/>
            <person name="Liu H."/>
            <person name="Zhao H."/>
            <person name="Xu D."/>
            <person name="Zhang Y."/>
        </authorList>
    </citation>
    <scope>NUCLEOTIDE SEQUENCE [LARGE SCALE GENOMIC DNA]</scope>
    <source>
        <strain evidence="2">cv. Niubang</strain>
    </source>
</reference>
<dbReference type="Proteomes" id="UP001055879">
    <property type="component" value="Linkage Group LG15"/>
</dbReference>
<dbReference type="EMBL" id="CM042061">
    <property type="protein sequence ID" value="KAI3673497.1"/>
    <property type="molecule type" value="Genomic_DNA"/>
</dbReference>
<gene>
    <name evidence="1" type="ORF">L6452_39616</name>
</gene>
<name>A0ACB8XT95_ARCLA</name>